<dbReference type="EMBL" id="JABCKV010000480">
    <property type="protein sequence ID" value="KAG5640840.1"/>
    <property type="molecule type" value="Genomic_DNA"/>
</dbReference>
<dbReference type="AlphaFoldDB" id="A0A9P7G4U1"/>
<reference evidence="1" key="1">
    <citation type="submission" date="2020-07" db="EMBL/GenBank/DDBJ databases">
        <authorList>
            <person name="Nieuwenhuis M."/>
            <person name="Van De Peppel L.J.J."/>
        </authorList>
    </citation>
    <scope>NUCLEOTIDE SEQUENCE</scope>
    <source>
        <strain evidence="1">AP01</strain>
        <tissue evidence="1">Mycelium</tissue>
    </source>
</reference>
<keyword evidence="2" id="KW-1185">Reference proteome</keyword>
<evidence type="ECO:0000313" key="2">
    <source>
        <dbReference type="Proteomes" id="UP000775547"/>
    </source>
</evidence>
<gene>
    <name evidence="1" type="ORF">DXG03_006871</name>
</gene>
<name>A0A9P7G4U1_9AGAR</name>
<proteinExistence type="predicted"/>
<reference evidence="1" key="2">
    <citation type="submission" date="2021-10" db="EMBL/GenBank/DDBJ databases">
        <title>Phylogenomics reveals ancestral predisposition of the termite-cultivated fungus Termitomyces towards a domesticated lifestyle.</title>
        <authorList>
            <person name="Auxier B."/>
            <person name="Grum-Grzhimaylo A."/>
            <person name="Cardenas M.E."/>
            <person name="Lodge J.D."/>
            <person name="Laessoe T."/>
            <person name="Pedersen O."/>
            <person name="Smith M.E."/>
            <person name="Kuyper T.W."/>
            <person name="Franco-Molano E.A."/>
            <person name="Baroni T.J."/>
            <person name="Aanen D.K."/>
        </authorList>
    </citation>
    <scope>NUCLEOTIDE SEQUENCE</scope>
    <source>
        <strain evidence="1">AP01</strain>
        <tissue evidence="1">Mycelium</tissue>
    </source>
</reference>
<sequence>MAAAAPPTLPDGLTVSTLIGAKGAQLRFWIERANAAAGDKKVLKLSGTVGQQRTSLAVYYGLDLTVVPRQDAIGTPTLDESIRDRQWEDFEGVEWAATLQAGGIFKLLAPPPSHSLPASIGYAREQ</sequence>
<comment type="caution">
    <text evidence="1">The sequence shown here is derived from an EMBL/GenBank/DDBJ whole genome shotgun (WGS) entry which is preliminary data.</text>
</comment>
<protein>
    <submittedName>
        <fullName evidence="1">Uncharacterized protein</fullName>
    </submittedName>
</protein>
<organism evidence="1 2">
    <name type="scientific">Asterophora parasitica</name>
    <dbReference type="NCBI Taxonomy" id="117018"/>
    <lineage>
        <taxon>Eukaryota</taxon>
        <taxon>Fungi</taxon>
        <taxon>Dikarya</taxon>
        <taxon>Basidiomycota</taxon>
        <taxon>Agaricomycotina</taxon>
        <taxon>Agaricomycetes</taxon>
        <taxon>Agaricomycetidae</taxon>
        <taxon>Agaricales</taxon>
        <taxon>Tricholomatineae</taxon>
        <taxon>Lyophyllaceae</taxon>
        <taxon>Asterophora</taxon>
    </lineage>
</organism>
<accession>A0A9P7G4U1</accession>
<dbReference type="OrthoDB" id="3037223at2759"/>
<dbReference type="Proteomes" id="UP000775547">
    <property type="component" value="Unassembled WGS sequence"/>
</dbReference>
<evidence type="ECO:0000313" key="1">
    <source>
        <dbReference type="EMBL" id="KAG5640840.1"/>
    </source>
</evidence>